<evidence type="ECO:0000313" key="13">
    <source>
        <dbReference type="Proteomes" id="UP000688947"/>
    </source>
</evidence>
<comment type="caution">
    <text evidence="12">The sequence shown here is derived from an EMBL/GenBank/DDBJ whole genome shotgun (WGS) entry which is preliminary data.</text>
</comment>
<organism evidence="12 13">
    <name type="scientific">Phytophthora cactorum</name>
    <dbReference type="NCBI Taxonomy" id="29920"/>
    <lineage>
        <taxon>Eukaryota</taxon>
        <taxon>Sar</taxon>
        <taxon>Stramenopiles</taxon>
        <taxon>Oomycota</taxon>
        <taxon>Peronosporomycetes</taxon>
        <taxon>Peronosporales</taxon>
        <taxon>Peronosporaceae</taxon>
        <taxon>Phytophthora</taxon>
    </lineage>
</organism>
<comment type="subcellular location">
    <subcellularLocation>
        <location evidence="1">Membrane</location>
        <topology evidence="1">Multi-pass membrane protein</topology>
    </subcellularLocation>
</comment>
<feature type="transmembrane region" description="Helical" evidence="10">
    <location>
        <begin position="99"/>
        <end position="117"/>
    </location>
</feature>
<keyword evidence="2" id="KW-0813">Transport</keyword>
<feature type="transmembrane region" description="Helical" evidence="10">
    <location>
        <begin position="405"/>
        <end position="424"/>
    </location>
</feature>
<dbReference type="OrthoDB" id="433512at2759"/>
<proteinExistence type="inferred from homology"/>
<dbReference type="PROSITE" id="PS50850">
    <property type="entry name" value="MFS"/>
    <property type="match status" value="1"/>
</dbReference>
<dbReference type="InterPro" id="IPR020846">
    <property type="entry name" value="MFS_dom"/>
</dbReference>
<keyword evidence="3" id="KW-0592">Phosphate transport</keyword>
<evidence type="ECO:0000256" key="8">
    <source>
        <dbReference type="ARBA" id="ARBA00044504"/>
    </source>
</evidence>
<name>A0A8T1UJU8_9STRA</name>
<evidence type="ECO:0000256" key="2">
    <source>
        <dbReference type="ARBA" id="ARBA00022448"/>
    </source>
</evidence>
<feature type="transmembrane region" description="Helical" evidence="10">
    <location>
        <begin position="280"/>
        <end position="300"/>
    </location>
</feature>
<dbReference type="EMBL" id="JAENGZ010000269">
    <property type="protein sequence ID" value="KAG6963454.1"/>
    <property type="molecule type" value="Genomic_DNA"/>
</dbReference>
<evidence type="ECO:0000256" key="3">
    <source>
        <dbReference type="ARBA" id="ARBA00022592"/>
    </source>
</evidence>
<evidence type="ECO:0000256" key="1">
    <source>
        <dbReference type="ARBA" id="ARBA00004141"/>
    </source>
</evidence>
<keyword evidence="6 10" id="KW-1133">Transmembrane helix</keyword>
<feature type="transmembrane region" description="Helical" evidence="10">
    <location>
        <begin position="71"/>
        <end position="93"/>
    </location>
</feature>
<dbReference type="GO" id="GO:0015293">
    <property type="term" value="F:symporter activity"/>
    <property type="evidence" value="ECO:0007669"/>
    <property type="project" value="UniProtKB-KW"/>
</dbReference>
<dbReference type="InterPro" id="IPR005828">
    <property type="entry name" value="MFS_sugar_transport-like"/>
</dbReference>
<dbReference type="Pfam" id="PF00083">
    <property type="entry name" value="Sugar_tr"/>
    <property type="match status" value="1"/>
</dbReference>
<feature type="transmembrane region" description="Helical" evidence="10">
    <location>
        <begin position="307"/>
        <end position="326"/>
    </location>
</feature>
<feature type="transmembrane region" description="Helical" evidence="10">
    <location>
        <begin position="235"/>
        <end position="255"/>
    </location>
</feature>
<evidence type="ECO:0000256" key="10">
    <source>
        <dbReference type="SAM" id="Phobius"/>
    </source>
</evidence>
<feature type="region of interest" description="Disordered" evidence="9">
    <location>
        <begin position="461"/>
        <end position="484"/>
    </location>
</feature>
<evidence type="ECO:0000256" key="9">
    <source>
        <dbReference type="SAM" id="MobiDB-lite"/>
    </source>
</evidence>
<reference evidence="12" key="1">
    <citation type="submission" date="2021-01" db="EMBL/GenBank/DDBJ databases">
        <title>Phytophthora aleatoria, a newly-described species from Pinus radiata is distinct from Phytophthora cactorum isolates based on comparative genomics.</title>
        <authorList>
            <person name="Mcdougal R."/>
            <person name="Panda P."/>
            <person name="Williams N."/>
            <person name="Studholme D.J."/>
        </authorList>
    </citation>
    <scope>NUCLEOTIDE SEQUENCE</scope>
    <source>
        <strain evidence="12">NZFS 3830</strain>
    </source>
</reference>
<dbReference type="GO" id="GO:0006817">
    <property type="term" value="P:phosphate ion transport"/>
    <property type="evidence" value="ECO:0007669"/>
    <property type="project" value="UniProtKB-KW"/>
</dbReference>
<feature type="transmembrane region" description="Helical" evidence="10">
    <location>
        <begin position="179"/>
        <end position="199"/>
    </location>
</feature>
<feature type="domain" description="Major facilitator superfamily (MFS) profile" evidence="11">
    <location>
        <begin position="3"/>
        <end position="427"/>
    </location>
</feature>
<dbReference type="GO" id="GO:0005886">
    <property type="term" value="C:plasma membrane"/>
    <property type="evidence" value="ECO:0007669"/>
    <property type="project" value="TreeGrafter"/>
</dbReference>
<feature type="compositionally biased region" description="Basic and acidic residues" evidence="9">
    <location>
        <begin position="461"/>
        <end position="470"/>
    </location>
</feature>
<keyword evidence="4 10" id="KW-0812">Transmembrane</keyword>
<feature type="transmembrane region" description="Helical" evidence="10">
    <location>
        <begin position="138"/>
        <end position="159"/>
    </location>
</feature>
<protein>
    <recommendedName>
        <fullName evidence="11">Major facilitator superfamily (MFS) profile domain-containing protein</fullName>
    </recommendedName>
</protein>
<feature type="non-terminal residue" evidence="12">
    <location>
        <position position="1"/>
    </location>
</feature>
<evidence type="ECO:0000256" key="4">
    <source>
        <dbReference type="ARBA" id="ARBA00022692"/>
    </source>
</evidence>
<evidence type="ECO:0000313" key="12">
    <source>
        <dbReference type="EMBL" id="KAG6963454.1"/>
    </source>
</evidence>
<comment type="similarity">
    <text evidence="8">Belongs to the major facilitator superfamily. Phosphate:H(+) symporter (TC 2.A.1.9) family.</text>
</comment>
<dbReference type="GO" id="GO:0046943">
    <property type="term" value="F:carboxylic acid transmembrane transporter activity"/>
    <property type="evidence" value="ECO:0007669"/>
    <property type="project" value="TreeGrafter"/>
</dbReference>
<feature type="transmembrane region" description="Helical" evidence="10">
    <location>
        <begin position="332"/>
        <end position="350"/>
    </location>
</feature>
<sequence length="564" mass="61434">MNKYLVRSLGFFNDAYDLFVMNIVNVVLTEQYGKHVYTSYVKSWVSAAAIIGAVIGQLLFGFLGDVFGRRVNMIATCILLIVGSILCTVAYGGSGSSTLWFLVVARIILGIGIGGEYPLAASSSAEDSTSSAERNTRVATTFSLQGVGQVVAAILGNLLVQALADGKPGENSDSRLETVWRLLFAIGCIPGVVICYYRITAEETEAYRAMQERSAAAAQVGAAKKARLSFIIRHYWVSLLGTAGTWFLFDIIYYAQNLFSASILSVIGVKNSSLQQVTTMNAFVALLALPGYYVAIYFINSLGRKKMALQGFFFMGVLCLILAIFWDDLQDQTVLFIVLYGLTLFFANFGPNTATFVLPTEMYPTPIRSTCHGISAACGKGGAAIGSFGFSIWVSNESFGYDGAFYTFCAIAFVSIPLTWFCVFDNNVPIEEMDAEFYRKLHVAGVGRAVGQAVVTARHEYGTSEQEARSTSRAAGAVADGKHESEISEETVQNAMLCEQLQAHSNVAPVRWEKSVLVAVVLPTKKLFRGVEHEGVVHEDVVREDVVLVVAVRVGRRHELQTLQ</sequence>
<dbReference type="Proteomes" id="UP000688947">
    <property type="component" value="Unassembled WGS sequence"/>
</dbReference>
<accession>A0A8T1UJU8</accession>
<keyword evidence="5" id="KW-0769">Symport</keyword>
<dbReference type="FunFam" id="1.20.1250.20:FF:000175">
    <property type="entry name" value="Inorganic phosphate transporter 1-6"/>
    <property type="match status" value="1"/>
</dbReference>
<feature type="transmembrane region" description="Helical" evidence="10">
    <location>
        <begin position="371"/>
        <end position="393"/>
    </location>
</feature>
<keyword evidence="7 10" id="KW-0472">Membrane</keyword>
<dbReference type="PANTHER" id="PTHR23508">
    <property type="entry name" value="CARBOXYLIC ACID TRANSPORTER PROTEIN HOMOLOG"/>
    <property type="match status" value="1"/>
</dbReference>
<dbReference type="AlphaFoldDB" id="A0A8T1UJU8"/>
<evidence type="ECO:0000256" key="7">
    <source>
        <dbReference type="ARBA" id="ARBA00023136"/>
    </source>
</evidence>
<feature type="transmembrane region" description="Helical" evidence="10">
    <location>
        <begin position="44"/>
        <end position="64"/>
    </location>
</feature>
<dbReference type="VEuPathDB" id="FungiDB:PC110_g12665"/>
<evidence type="ECO:0000256" key="6">
    <source>
        <dbReference type="ARBA" id="ARBA00022989"/>
    </source>
</evidence>
<evidence type="ECO:0000259" key="11">
    <source>
        <dbReference type="PROSITE" id="PS50850"/>
    </source>
</evidence>
<dbReference type="PANTHER" id="PTHR23508:SF10">
    <property type="entry name" value="CARBOXYLIC ACID TRANSPORTER PROTEIN HOMOLOG"/>
    <property type="match status" value="1"/>
</dbReference>
<gene>
    <name evidence="12" type="ORF">JG687_00006547</name>
</gene>
<evidence type="ECO:0000256" key="5">
    <source>
        <dbReference type="ARBA" id="ARBA00022847"/>
    </source>
</evidence>